<accession>A0A0C2NHR6</accession>
<keyword evidence="5" id="KW-0378">Hydrolase</keyword>
<dbReference type="PANTHER" id="PTHR46193:SF10">
    <property type="entry name" value="6-PHOSPHOGLUCONATE PHOSPHATASE"/>
    <property type="match status" value="1"/>
</dbReference>
<dbReference type="Pfam" id="PF13419">
    <property type="entry name" value="HAD_2"/>
    <property type="match status" value="1"/>
</dbReference>
<evidence type="ECO:0000256" key="2">
    <source>
        <dbReference type="ARBA" id="ARBA00006171"/>
    </source>
</evidence>
<evidence type="ECO:0000313" key="5">
    <source>
        <dbReference type="EMBL" id="KII75987.1"/>
    </source>
</evidence>
<keyword evidence="4" id="KW-0460">Magnesium</keyword>
<reference evidence="5 6" key="1">
    <citation type="submission" date="2014-11" db="EMBL/GenBank/DDBJ databases">
        <title>Draft Genome Sequence of Vibrio piscirenalis strains CECT 8603T and CECT 8604, two marine Gammaproteobacterium isolated from cultured gilthead sea bream (Sparus aurata).</title>
        <authorList>
            <person name="Arahal D.R."/>
            <person name="Rodrigo-Torres L."/>
            <person name="Lucena T."/>
            <person name="Pujalte M.J."/>
        </authorList>
    </citation>
    <scope>NUCLEOTIDE SEQUENCE [LARGE SCALE GENOMIC DNA]</scope>
    <source>
        <strain evidence="5 6">DCR 1-4-2</strain>
    </source>
</reference>
<keyword evidence="6" id="KW-1185">Reference proteome</keyword>
<dbReference type="InterPro" id="IPR036412">
    <property type="entry name" value="HAD-like_sf"/>
</dbReference>
<dbReference type="GO" id="GO:0046872">
    <property type="term" value="F:metal ion binding"/>
    <property type="evidence" value="ECO:0007669"/>
    <property type="project" value="UniProtKB-KW"/>
</dbReference>
<dbReference type="SFLD" id="SFLDS00003">
    <property type="entry name" value="Haloacid_Dehalogenase"/>
    <property type="match status" value="1"/>
</dbReference>
<dbReference type="STRING" id="1461322.OJ16_14220"/>
<evidence type="ECO:0000313" key="6">
    <source>
        <dbReference type="Proteomes" id="UP000031672"/>
    </source>
</evidence>
<evidence type="ECO:0000256" key="1">
    <source>
        <dbReference type="ARBA" id="ARBA00001946"/>
    </source>
</evidence>
<dbReference type="AlphaFoldDB" id="A0A0C2NHR6"/>
<dbReference type="SFLD" id="SFLDG01135">
    <property type="entry name" value="C1.5.6:_HAD__Beta-PGM__Phospha"/>
    <property type="match status" value="1"/>
</dbReference>
<comment type="caution">
    <text evidence="5">The sequence shown here is derived from an EMBL/GenBank/DDBJ whole genome shotgun (WGS) entry which is preliminary data.</text>
</comment>
<name>A0A0C2NHR6_9VIBR</name>
<dbReference type="SFLD" id="SFLDG01129">
    <property type="entry name" value="C1.5:_HAD__Beta-PGM__Phosphata"/>
    <property type="match status" value="1"/>
</dbReference>
<sequence>MNQTLCVIFDCEGTLVDSEILCCRALAAVFSQFGAHLSVEEAKAHFVGGKLADILNDTQHRLGLNVSLDTLEPLYRETLKTLFEKELKPMKGVKETLELLDDRGISYCVVSNGPKDKIEHALELTGLEPYFKGKMFSAFDTNSWKPEPDLILYSAMNMGYQVDDCVYVDDTPKGLEAGLRAGMKTIQLEGINYRSYPGTYATIHTLNELDAYV</sequence>
<dbReference type="InterPro" id="IPR023214">
    <property type="entry name" value="HAD_sf"/>
</dbReference>
<dbReference type="SUPFAM" id="SSF56784">
    <property type="entry name" value="HAD-like"/>
    <property type="match status" value="1"/>
</dbReference>
<dbReference type="RefSeq" id="WP_040991920.1">
    <property type="nucleotide sequence ID" value="NZ_JTKH01000024.1"/>
</dbReference>
<dbReference type="CDD" id="cd07526">
    <property type="entry name" value="HAD_BPGM_like"/>
    <property type="match status" value="1"/>
</dbReference>
<evidence type="ECO:0000256" key="3">
    <source>
        <dbReference type="ARBA" id="ARBA00022723"/>
    </source>
</evidence>
<dbReference type="InterPro" id="IPR051600">
    <property type="entry name" value="Beta-PGM-like"/>
</dbReference>
<gene>
    <name evidence="5" type="ORF">OJ16_14220</name>
</gene>
<dbReference type="NCBIfam" id="TIGR01509">
    <property type="entry name" value="HAD-SF-IA-v3"/>
    <property type="match status" value="1"/>
</dbReference>
<protein>
    <submittedName>
        <fullName evidence="5">HAD family hydrolase</fullName>
    </submittedName>
</protein>
<comment type="cofactor">
    <cofactor evidence="1">
        <name>Mg(2+)</name>
        <dbReference type="ChEBI" id="CHEBI:18420"/>
    </cofactor>
</comment>
<evidence type="ECO:0000256" key="4">
    <source>
        <dbReference type="ARBA" id="ARBA00022842"/>
    </source>
</evidence>
<dbReference type="Gene3D" id="1.10.150.240">
    <property type="entry name" value="Putative phosphatase, domain 2"/>
    <property type="match status" value="1"/>
</dbReference>
<organism evidence="5 6">
    <name type="scientific">Vibrio renipiscarius</name>
    <dbReference type="NCBI Taxonomy" id="1461322"/>
    <lineage>
        <taxon>Bacteria</taxon>
        <taxon>Pseudomonadati</taxon>
        <taxon>Pseudomonadota</taxon>
        <taxon>Gammaproteobacteria</taxon>
        <taxon>Vibrionales</taxon>
        <taxon>Vibrionaceae</taxon>
        <taxon>Vibrio</taxon>
    </lineage>
</organism>
<dbReference type="InterPro" id="IPR006439">
    <property type="entry name" value="HAD-SF_hydro_IA"/>
</dbReference>
<dbReference type="GO" id="GO:0016787">
    <property type="term" value="F:hydrolase activity"/>
    <property type="evidence" value="ECO:0007669"/>
    <property type="project" value="UniProtKB-KW"/>
</dbReference>
<dbReference type="PANTHER" id="PTHR46193">
    <property type="entry name" value="6-PHOSPHOGLUCONATE PHOSPHATASE"/>
    <property type="match status" value="1"/>
</dbReference>
<dbReference type="OrthoDB" id="9800058at2"/>
<accession>A0A0C2NPG1</accession>
<dbReference type="Gene3D" id="3.40.50.1000">
    <property type="entry name" value="HAD superfamily/HAD-like"/>
    <property type="match status" value="1"/>
</dbReference>
<dbReference type="EMBL" id="JTKH01000024">
    <property type="protein sequence ID" value="KII75987.1"/>
    <property type="molecule type" value="Genomic_DNA"/>
</dbReference>
<dbReference type="InterPro" id="IPR023198">
    <property type="entry name" value="PGP-like_dom2"/>
</dbReference>
<keyword evidence="3" id="KW-0479">Metal-binding</keyword>
<dbReference type="InterPro" id="IPR041492">
    <property type="entry name" value="HAD_2"/>
</dbReference>
<dbReference type="Proteomes" id="UP000031672">
    <property type="component" value="Unassembled WGS sequence"/>
</dbReference>
<comment type="similarity">
    <text evidence="2">Belongs to the HAD-like hydrolase superfamily. CbbY/CbbZ/Gph/YieH family.</text>
</comment>
<proteinExistence type="inferred from homology"/>